<dbReference type="SUPFAM" id="SSF50475">
    <property type="entry name" value="FMN-binding split barrel"/>
    <property type="match status" value="1"/>
</dbReference>
<accession>A0A1G2HS48</accession>
<dbReference type="Gene3D" id="2.30.110.10">
    <property type="entry name" value="Electron Transport, Fmn-binding Protein, Chain A"/>
    <property type="match status" value="1"/>
</dbReference>
<proteinExistence type="predicted"/>
<feature type="domain" description="Pyridoxamine 5'-phosphate oxidase N-terminal" evidence="1">
    <location>
        <begin position="8"/>
        <end position="129"/>
    </location>
</feature>
<protein>
    <recommendedName>
        <fullName evidence="1">Pyridoxamine 5'-phosphate oxidase N-terminal domain-containing protein</fullName>
    </recommendedName>
</protein>
<evidence type="ECO:0000313" key="3">
    <source>
        <dbReference type="Proteomes" id="UP000178774"/>
    </source>
</evidence>
<dbReference type="EMBL" id="MHOP01000023">
    <property type="protein sequence ID" value="OGZ65362.1"/>
    <property type="molecule type" value="Genomic_DNA"/>
</dbReference>
<dbReference type="InterPro" id="IPR011576">
    <property type="entry name" value="Pyridox_Oxase_N"/>
</dbReference>
<comment type="caution">
    <text evidence="2">The sequence shown here is derived from an EMBL/GenBank/DDBJ whole genome shotgun (WGS) entry which is preliminary data.</text>
</comment>
<gene>
    <name evidence="2" type="ORF">A2822_02510</name>
</gene>
<dbReference type="Proteomes" id="UP000178774">
    <property type="component" value="Unassembled WGS sequence"/>
</dbReference>
<dbReference type="Pfam" id="PF01243">
    <property type="entry name" value="PNPOx_N"/>
    <property type="match status" value="1"/>
</dbReference>
<dbReference type="AlphaFoldDB" id="A0A1G2HS48"/>
<organism evidence="2 3">
    <name type="scientific">Candidatus Staskawiczbacteria bacterium RIFCSPHIGHO2_01_FULL_41_41</name>
    <dbReference type="NCBI Taxonomy" id="1802203"/>
    <lineage>
        <taxon>Bacteria</taxon>
        <taxon>Candidatus Staskawicziibacteriota</taxon>
    </lineage>
</organism>
<evidence type="ECO:0000259" key="1">
    <source>
        <dbReference type="Pfam" id="PF01243"/>
    </source>
</evidence>
<reference evidence="2 3" key="1">
    <citation type="journal article" date="2016" name="Nat. Commun.">
        <title>Thousands of microbial genomes shed light on interconnected biogeochemical processes in an aquifer system.</title>
        <authorList>
            <person name="Anantharaman K."/>
            <person name="Brown C.T."/>
            <person name="Hug L.A."/>
            <person name="Sharon I."/>
            <person name="Castelle C.J."/>
            <person name="Probst A.J."/>
            <person name="Thomas B.C."/>
            <person name="Singh A."/>
            <person name="Wilkins M.J."/>
            <person name="Karaoz U."/>
            <person name="Brodie E.L."/>
            <person name="Williams K.H."/>
            <person name="Hubbard S.S."/>
            <person name="Banfield J.F."/>
        </authorList>
    </citation>
    <scope>NUCLEOTIDE SEQUENCE [LARGE SCALE GENOMIC DNA]</scope>
</reference>
<evidence type="ECO:0000313" key="2">
    <source>
        <dbReference type="EMBL" id="OGZ65362.1"/>
    </source>
</evidence>
<name>A0A1G2HS48_9BACT</name>
<dbReference type="InterPro" id="IPR012349">
    <property type="entry name" value="Split_barrel_FMN-bd"/>
</dbReference>
<sequence>MERDIKRLIKEVLEKGYLMSLGTVDEGGVWVSDVIYVFDDEFNLYWISDPDTRHSKAILRTSKVAGTITAVDRGDELGVQFEGTAQKIEGARYDLAKKHLAKRNNSEPKETDDVLQGDSWYGLKPVRIELIHKKFFGFEKQKLEF</sequence>